<evidence type="ECO:0000313" key="2">
    <source>
        <dbReference type="EMBL" id="QJI02344.1"/>
    </source>
</evidence>
<proteinExistence type="predicted"/>
<reference evidence="1" key="1">
    <citation type="submission" date="2020-03" db="EMBL/GenBank/DDBJ databases">
        <title>The deep terrestrial virosphere.</title>
        <authorList>
            <person name="Holmfeldt K."/>
            <person name="Nilsson E."/>
            <person name="Simone D."/>
            <person name="Lopez-Fernandez M."/>
            <person name="Wu X."/>
            <person name="de Brujin I."/>
            <person name="Lundin D."/>
            <person name="Andersson A."/>
            <person name="Bertilsson S."/>
            <person name="Dopson M."/>
        </authorList>
    </citation>
    <scope>NUCLEOTIDE SEQUENCE</scope>
    <source>
        <strain evidence="1">TM448A00866</strain>
        <strain evidence="2">TM448B03125</strain>
    </source>
</reference>
<protein>
    <submittedName>
        <fullName evidence="1">Uncharacterized protein</fullName>
    </submittedName>
</protein>
<sequence length="62" mass="7277">MQNNDRITISQAQSMIEEINKKGTNINDWEAGFLRSLSNQLSESRNVSEKQEDILLQMFYRL</sequence>
<accession>A0A6H1ZLY5</accession>
<name>A0A6H1ZLY5_9ZZZZ</name>
<dbReference type="EMBL" id="MT144075">
    <property type="protein sequence ID" value="QJA48210.1"/>
    <property type="molecule type" value="Genomic_DNA"/>
</dbReference>
<organism evidence="1">
    <name type="scientific">viral metagenome</name>
    <dbReference type="NCBI Taxonomy" id="1070528"/>
    <lineage>
        <taxon>unclassified sequences</taxon>
        <taxon>metagenomes</taxon>
        <taxon>organismal metagenomes</taxon>
    </lineage>
</organism>
<dbReference type="AlphaFoldDB" id="A0A6H1ZLY5"/>
<dbReference type="EMBL" id="MT144993">
    <property type="protein sequence ID" value="QJI02344.1"/>
    <property type="molecule type" value="Genomic_DNA"/>
</dbReference>
<gene>
    <name evidence="1" type="ORF">TM448A00866_0025</name>
    <name evidence="2" type="ORF">TM448B03125_0012</name>
</gene>
<evidence type="ECO:0000313" key="1">
    <source>
        <dbReference type="EMBL" id="QJA48210.1"/>
    </source>
</evidence>